<feature type="transmembrane region" description="Helical" evidence="6">
    <location>
        <begin position="12"/>
        <end position="30"/>
    </location>
</feature>
<dbReference type="RefSeq" id="WP_249307876.1">
    <property type="nucleotide sequence ID" value="NZ_JACRSZ010000006.1"/>
</dbReference>
<evidence type="ECO:0000256" key="2">
    <source>
        <dbReference type="ARBA" id="ARBA00022475"/>
    </source>
</evidence>
<dbReference type="CDD" id="cd16380">
    <property type="entry name" value="YitT_C"/>
    <property type="match status" value="1"/>
</dbReference>
<evidence type="ECO:0000259" key="7">
    <source>
        <dbReference type="Pfam" id="PF10035"/>
    </source>
</evidence>
<feature type="transmembrane region" description="Helical" evidence="6">
    <location>
        <begin position="182"/>
        <end position="200"/>
    </location>
</feature>
<keyword evidence="9" id="KW-1185">Reference proteome</keyword>
<dbReference type="PIRSF" id="PIRSF006483">
    <property type="entry name" value="Membrane_protein_YitT"/>
    <property type="match status" value="1"/>
</dbReference>
<feature type="transmembrane region" description="Helical" evidence="6">
    <location>
        <begin position="149"/>
        <end position="176"/>
    </location>
</feature>
<dbReference type="Pfam" id="PF02588">
    <property type="entry name" value="YitT_membrane"/>
    <property type="match status" value="1"/>
</dbReference>
<protein>
    <submittedName>
        <fullName evidence="8">YitT family protein</fullName>
    </submittedName>
</protein>
<organism evidence="8 9">
    <name type="scientific">Jingyaoa shaoxingensis</name>
    <dbReference type="NCBI Taxonomy" id="2763671"/>
    <lineage>
        <taxon>Bacteria</taxon>
        <taxon>Bacillati</taxon>
        <taxon>Bacillota</taxon>
        <taxon>Clostridia</taxon>
        <taxon>Lachnospirales</taxon>
        <taxon>Lachnospiraceae</taxon>
        <taxon>Jingyaoa</taxon>
    </lineage>
</organism>
<dbReference type="EMBL" id="JACRSZ010000006">
    <property type="protein sequence ID" value="MBC8572847.1"/>
    <property type="molecule type" value="Genomic_DNA"/>
</dbReference>
<dbReference type="Gene3D" id="3.30.70.120">
    <property type="match status" value="1"/>
</dbReference>
<dbReference type="InterPro" id="IPR003740">
    <property type="entry name" value="YitT"/>
</dbReference>
<dbReference type="Pfam" id="PF10035">
    <property type="entry name" value="DUF2179"/>
    <property type="match status" value="1"/>
</dbReference>
<dbReference type="InterPro" id="IPR051461">
    <property type="entry name" value="UPF0750_membrane"/>
</dbReference>
<feature type="transmembrane region" description="Helical" evidence="6">
    <location>
        <begin position="88"/>
        <end position="108"/>
    </location>
</feature>
<feature type="domain" description="DUF2179" evidence="7">
    <location>
        <begin position="231"/>
        <end position="285"/>
    </location>
</feature>
<evidence type="ECO:0000256" key="3">
    <source>
        <dbReference type="ARBA" id="ARBA00022692"/>
    </source>
</evidence>
<evidence type="ECO:0000256" key="1">
    <source>
        <dbReference type="ARBA" id="ARBA00004651"/>
    </source>
</evidence>
<feature type="transmembrane region" description="Helical" evidence="6">
    <location>
        <begin position="114"/>
        <end position="137"/>
    </location>
</feature>
<reference evidence="8 9" key="1">
    <citation type="submission" date="2020-08" db="EMBL/GenBank/DDBJ databases">
        <title>Genome public.</title>
        <authorList>
            <person name="Liu C."/>
            <person name="Sun Q."/>
        </authorList>
    </citation>
    <scope>NUCLEOTIDE SEQUENCE [LARGE SCALE GENOMIC DNA]</scope>
    <source>
        <strain evidence="8 9">NSJ-46</strain>
    </source>
</reference>
<gene>
    <name evidence="8" type="ORF">H8716_07105</name>
</gene>
<comment type="caution">
    <text evidence="8">The sequence shown here is derived from an EMBL/GenBank/DDBJ whole genome shotgun (WGS) entry which is preliminary data.</text>
</comment>
<evidence type="ECO:0000256" key="4">
    <source>
        <dbReference type="ARBA" id="ARBA00022989"/>
    </source>
</evidence>
<dbReference type="Proteomes" id="UP000657421">
    <property type="component" value="Unassembled WGS sequence"/>
</dbReference>
<dbReference type="InterPro" id="IPR019264">
    <property type="entry name" value="DUF2179"/>
</dbReference>
<evidence type="ECO:0000313" key="9">
    <source>
        <dbReference type="Proteomes" id="UP000657421"/>
    </source>
</evidence>
<sequence length="295" mass="32660">MNQKMKKNLLEIIPAILGVFLYAASYRIIIVPLHLFGGGFTGIAQTILTILNDFTGTTFSSNFDFTGLLLLFLNIPLFYIAKNILSQAFLIKSIICILFQSLFMTIIPVPSSPIINDILTCILVGGSLAGLGVGLTLHYGSCGGGTDILGLYLTSVHPGFSVGKLSLALNSCIYLFCAVHDNYQLAIYSIIFSFIASLVMDKIHYQNIMTCTFIVTKNLLVKDYIFETINRGCTIWKGFGGYRNEPLYIIMTVVSKEESNLLKKTVLHIDPQAFVTFQDHSTIQGNFSKRFDRSA</sequence>
<name>A0ABR7NAM2_9FIRM</name>
<evidence type="ECO:0000256" key="6">
    <source>
        <dbReference type="SAM" id="Phobius"/>
    </source>
</evidence>
<dbReference type="PANTHER" id="PTHR33545">
    <property type="entry name" value="UPF0750 MEMBRANE PROTEIN YITT-RELATED"/>
    <property type="match status" value="1"/>
</dbReference>
<keyword evidence="3 6" id="KW-0812">Transmembrane</keyword>
<evidence type="ECO:0000313" key="8">
    <source>
        <dbReference type="EMBL" id="MBC8572847.1"/>
    </source>
</evidence>
<keyword evidence="4 6" id="KW-1133">Transmembrane helix</keyword>
<dbReference type="InterPro" id="IPR015867">
    <property type="entry name" value="N-reg_PII/ATP_PRibTrfase_C"/>
</dbReference>
<accession>A0ABR7NAM2</accession>
<feature type="transmembrane region" description="Helical" evidence="6">
    <location>
        <begin position="63"/>
        <end position="81"/>
    </location>
</feature>
<comment type="subcellular location">
    <subcellularLocation>
        <location evidence="1">Cell membrane</location>
        <topology evidence="1">Multi-pass membrane protein</topology>
    </subcellularLocation>
</comment>
<keyword evidence="5 6" id="KW-0472">Membrane</keyword>
<proteinExistence type="predicted"/>
<keyword evidence="2" id="KW-1003">Cell membrane</keyword>
<dbReference type="PANTHER" id="PTHR33545:SF5">
    <property type="entry name" value="UPF0750 MEMBRANE PROTEIN YITT"/>
    <property type="match status" value="1"/>
</dbReference>
<evidence type="ECO:0000256" key="5">
    <source>
        <dbReference type="ARBA" id="ARBA00023136"/>
    </source>
</evidence>